<dbReference type="AlphaFoldDB" id="A0A8W8KVQ1"/>
<name>A0A8W8KVQ1_MAGGI</name>
<sequence length="331" mass="37925">MKHSTDAPRNITIRSTSDIDNLKEDPGNIEISCNADCKPECDRYLIYYDGLILNTSKDTRITKSRRNSGRYQCAASNAVSNSYLNSTNSVDIDIKYVPSNVRIQYWSDYGGLREGPGYIYINCSADCNPECDKYLIYHNGNVISQSEEIKITKNHSYSGRFHCAASNSLIQRYEYSTDDVFIDIQYAPRNVSIKYSSDNGDMQEGNGYINITCNADCNPECDRYLISYNGDSVFKEYWRKETRIKKDRINSGLYRCKAINSLSNSVSDAVNISIHYIKLRKEWQGWLGIKMDNYNIEIVQSLKLNETGGCLEYIIVKPAEWKETSSLIQYM</sequence>
<dbReference type="Pfam" id="PF13895">
    <property type="entry name" value="Ig_2"/>
    <property type="match status" value="1"/>
</dbReference>
<dbReference type="GO" id="GO:0042609">
    <property type="term" value="F:CD4 receptor binding"/>
    <property type="evidence" value="ECO:0007669"/>
    <property type="project" value="TreeGrafter"/>
</dbReference>
<evidence type="ECO:0008006" key="3">
    <source>
        <dbReference type="Google" id="ProtNLM"/>
    </source>
</evidence>
<dbReference type="Gene3D" id="2.60.40.10">
    <property type="entry name" value="Immunoglobulins"/>
    <property type="match status" value="3"/>
</dbReference>
<dbReference type="GO" id="GO:0009897">
    <property type="term" value="C:external side of plasma membrane"/>
    <property type="evidence" value="ECO:0007669"/>
    <property type="project" value="TreeGrafter"/>
</dbReference>
<dbReference type="GO" id="GO:0070062">
    <property type="term" value="C:extracellular exosome"/>
    <property type="evidence" value="ECO:0007669"/>
    <property type="project" value="TreeGrafter"/>
</dbReference>
<dbReference type="PANTHER" id="PTHR46958:SF1">
    <property type="entry name" value="B-CELL RECEPTOR CD22"/>
    <property type="match status" value="1"/>
</dbReference>
<proteinExistence type="predicted"/>
<dbReference type="GO" id="GO:0055037">
    <property type="term" value="C:recycling endosome"/>
    <property type="evidence" value="ECO:0007669"/>
    <property type="project" value="TreeGrafter"/>
</dbReference>
<reference evidence="1" key="1">
    <citation type="submission" date="2022-08" db="UniProtKB">
        <authorList>
            <consortium name="EnsemblMetazoa"/>
        </authorList>
    </citation>
    <scope>IDENTIFICATION</scope>
    <source>
        <strain evidence="1">05x7-T-G4-1.051#20</strain>
    </source>
</reference>
<dbReference type="PANTHER" id="PTHR46958">
    <property type="entry name" value="B-CELL RECEPTOR CD22"/>
    <property type="match status" value="1"/>
</dbReference>
<dbReference type="GO" id="GO:0019903">
    <property type="term" value="F:protein phosphatase binding"/>
    <property type="evidence" value="ECO:0007669"/>
    <property type="project" value="TreeGrafter"/>
</dbReference>
<dbReference type="GO" id="GO:0033691">
    <property type="term" value="F:sialic acid binding"/>
    <property type="evidence" value="ECO:0007669"/>
    <property type="project" value="TreeGrafter"/>
</dbReference>
<dbReference type="GO" id="GO:0005769">
    <property type="term" value="C:early endosome"/>
    <property type="evidence" value="ECO:0007669"/>
    <property type="project" value="TreeGrafter"/>
</dbReference>
<accession>A0A8W8KVQ1</accession>
<evidence type="ECO:0000313" key="1">
    <source>
        <dbReference type="EnsemblMetazoa" id="G25507.1:cds"/>
    </source>
</evidence>
<organism evidence="1 2">
    <name type="scientific">Magallana gigas</name>
    <name type="common">Pacific oyster</name>
    <name type="synonym">Crassostrea gigas</name>
    <dbReference type="NCBI Taxonomy" id="29159"/>
    <lineage>
        <taxon>Eukaryota</taxon>
        <taxon>Metazoa</taxon>
        <taxon>Spiralia</taxon>
        <taxon>Lophotrochozoa</taxon>
        <taxon>Mollusca</taxon>
        <taxon>Bivalvia</taxon>
        <taxon>Autobranchia</taxon>
        <taxon>Pteriomorphia</taxon>
        <taxon>Ostreida</taxon>
        <taxon>Ostreoidea</taxon>
        <taxon>Ostreidae</taxon>
        <taxon>Magallana</taxon>
    </lineage>
</organism>
<keyword evidence="2" id="KW-1185">Reference proteome</keyword>
<dbReference type="Proteomes" id="UP000005408">
    <property type="component" value="Unassembled WGS sequence"/>
</dbReference>
<evidence type="ECO:0000313" key="2">
    <source>
        <dbReference type="Proteomes" id="UP000005408"/>
    </source>
</evidence>
<protein>
    <recommendedName>
        <fullName evidence="3">Ig-like domain-containing protein</fullName>
    </recommendedName>
</protein>
<dbReference type="GO" id="GO:0050859">
    <property type="term" value="P:negative regulation of B cell receptor signaling pathway"/>
    <property type="evidence" value="ECO:0007669"/>
    <property type="project" value="TreeGrafter"/>
</dbReference>
<dbReference type="EnsemblMetazoa" id="G25507.1">
    <property type="protein sequence ID" value="G25507.1:cds"/>
    <property type="gene ID" value="G25507"/>
</dbReference>
<dbReference type="InterPro" id="IPR013783">
    <property type="entry name" value="Ig-like_fold"/>
</dbReference>